<accession>A0A0C2DDX0</accession>
<organism evidence="3 4">
    <name type="scientific">Enhygromyxa salina</name>
    <dbReference type="NCBI Taxonomy" id="215803"/>
    <lineage>
        <taxon>Bacteria</taxon>
        <taxon>Pseudomonadati</taxon>
        <taxon>Myxococcota</taxon>
        <taxon>Polyangia</taxon>
        <taxon>Nannocystales</taxon>
        <taxon>Nannocystaceae</taxon>
        <taxon>Enhygromyxa</taxon>
    </lineage>
</organism>
<reference evidence="3 4" key="1">
    <citation type="submission" date="2014-12" db="EMBL/GenBank/DDBJ databases">
        <title>Genome assembly of Enhygromyxa salina DSM 15201.</title>
        <authorList>
            <person name="Sharma G."/>
            <person name="Subramanian S."/>
        </authorList>
    </citation>
    <scope>NUCLEOTIDE SEQUENCE [LARGE SCALE GENOMIC DNA]</scope>
    <source>
        <strain evidence="3 4">DSM 15201</strain>
    </source>
</reference>
<feature type="signal peptide" evidence="2">
    <location>
        <begin position="1"/>
        <end position="25"/>
    </location>
</feature>
<name>A0A0C2DDX0_9BACT</name>
<gene>
    <name evidence="3" type="ORF">DB30_02464</name>
</gene>
<dbReference type="EMBL" id="JMCC02000018">
    <property type="protein sequence ID" value="KIG17842.1"/>
    <property type="molecule type" value="Genomic_DNA"/>
</dbReference>
<proteinExistence type="predicted"/>
<dbReference type="AlphaFoldDB" id="A0A0C2DDX0"/>
<evidence type="ECO:0000313" key="3">
    <source>
        <dbReference type="EMBL" id="KIG17842.1"/>
    </source>
</evidence>
<sequence>MRRLGFVIGLCLLAPAILLPATTSAAKTTSAPHPAAKGEIHAAYVKVALTRDGNTFAHPGFLMASDEQGVFVIQCEGKDHEITLSFRELGESRAAVLVEYGVNGRVQWAEEIDVKAGDDAKLVKGKSTLTINVDPHGQEDTSRGDDDQLDGPKNDEDDPLGGM</sequence>
<dbReference type="Proteomes" id="UP000031599">
    <property type="component" value="Unassembled WGS sequence"/>
</dbReference>
<dbReference type="RefSeq" id="WP_052547708.1">
    <property type="nucleotide sequence ID" value="NZ_JMCC02000018.1"/>
</dbReference>
<feature type="compositionally biased region" description="Basic and acidic residues" evidence="1">
    <location>
        <begin position="136"/>
        <end position="154"/>
    </location>
</feature>
<evidence type="ECO:0000256" key="1">
    <source>
        <dbReference type="SAM" id="MobiDB-lite"/>
    </source>
</evidence>
<feature type="region of interest" description="Disordered" evidence="1">
    <location>
        <begin position="125"/>
        <end position="163"/>
    </location>
</feature>
<evidence type="ECO:0000313" key="4">
    <source>
        <dbReference type="Proteomes" id="UP000031599"/>
    </source>
</evidence>
<protein>
    <submittedName>
        <fullName evidence="3">Uncharacterized protein</fullName>
    </submittedName>
</protein>
<keyword evidence="2" id="KW-0732">Signal</keyword>
<evidence type="ECO:0000256" key="2">
    <source>
        <dbReference type="SAM" id="SignalP"/>
    </source>
</evidence>
<comment type="caution">
    <text evidence="3">The sequence shown here is derived from an EMBL/GenBank/DDBJ whole genome shotgun (WGS) entry which is preliminary data.</text>
</comment>
<feature type="chain" id="PRO_5002159641" evidence="2">
    <location>
        <begin position="26"/>
        <end position="163"/>
    </location>
</feature>